<dbReference type="InterPro" id="IPR022907">
    <property type="entry name" value="VapC_family"/>
</dbReference>
<evidence type="ECO:0000313" key="10">
    <source>
        <dbReference type="EMBL" id="MFC4126182.1"/>
    </source>
</evidence>
<dbReference type="InterPro" id="IPR029060">
    <property type="entry name" value="PIN-like_dom_sf"/>
</dbReference>
<name>A0ABV8L5M3_9NOCA</name>
<feature type="binding site" evidence="8">
    <location>
        <position position="99"/>
    </location>
    <ligand>
        <name>Mg(2+)</name>
        <dbReference type="ChEBI" id="CHEBI:18420"/>
    </ligand>
</feature>
<keyword evidence="4 8" id="KW-0479">Metal-binding</keyword>
<organism evidence="10 11">
    <name type="scientific">Nocardia rhizosphaerae</name>
    <dbReference type="NCBI Taxonomy" id="1691571"/>
    <lineage>
        <taxon>Bacteria</taxon>
        <taxon>Bacillati</taxon>
        <taxon>Actinomycetota</taxon>
        <taxon>Actinomycetes</taxon>
        <taxon>Mycobacteriales</taxon>
        <taxon>Nocardiaceae</taxon>
        <taxon>Nocardia</taxon>
    </lineage>
</organism>
<evidence type="ECO:0000256" key="6">
    <source>
        <dbReference type="ARBA" id="ARBA00022842"/>
    </source>
</evidence>
<evidence type="ECO:0000256" key="8">
    <source>
        <dbReference type="HAMAP-Rule" id="MF_00265"/>
    </source>
</evidence>
<dbReference type="Pfam" id="PF01850">
    <property type="entry name" value="PIN"/>
    <property type="match status" value="1"/>
</dbReference>
<feature type="binding site" evidence="8">
    <location>
        <position position="10"/>
    </location>
    <ligand>
        <name>Mg(2+)</name>
        <dbReference type="ChEBI" id="CHEBI:18420"/>
    </ligand>
</feature>
<dbReference type="SUPFAM" id="SSF88723">
    <property type="entry name" value="PIN domain-like"/>
    <property type="match status" value="1"/>
</dbReference>
<evidence type="ECO:0000256" key="5">
    <source>
        <dbReference type="ARBA" id="ARBA00022801"/>
    </source>
</evidence>
<evidence type="ECO:0000256" key="2">
    <source>
        <dbReference type="ARBA" id="ARBA00022649"/>
    </source>
</evidence>
<dbReference type="PANTHER" id="PTHR33653:SF1">
    <property type="entry name" value="RIBONUCLEASE VAPC2"/>
    <property type="match status" value="1"/>
</dbReference>
<keyword evidence="3 8" id="KW-0540">Nuclease</keyword>
<evidence type="ECO:0000313" key="11">
    <source>
        <dbReference type="Proteomes" id="UP001595767"/>
    </source>
</evidence>
<evidence type="ECO:0000256" key="7">
    <source>
        <dbReference type="ARBA" id="ARBA00038093"/>
    </source>
</evidence>
<evidence type="ECO:0000256" key="4">
    <source>
        <dbReference type="ARBA" id="ARBA00022723"/>
    </source>
</evidence>
<dbReference type="PANTHER" id="PTHR33653">
    <property type="entry name" value="RIBONUCLEASE VAPC2"/>
    <property type="match status" value="1"/>
</dbReference>
<dbReference type="HAMAP" id="MF_00265">
    <property type="entry name" value="VapC_Nob1"/>
    <property type="match status" value="1"/>
</dbReference>
<keyword evidence="11" id="KW-1185">Reference proteome</keyword>
<keyword evidence="8" id="KW-0800">Toxin</keyword>
<accession>A0ABV8L5M3</accession>
<dbReference type="Proteomes" id="UP001595767">
    <property type="component" value="Unassembled WGS sequence"/>
</dbReference>
<comment type="function">
    <text evidence="8">Toxic component of a toxin-antitoxin (TA) system. An RNase.</text>
</comment>
<dbReference type="InterPro" id="IPR050556">
    <property type="entry name" value="Type_II_TA_system_RNase"/>
</dbReference>
<keyword evidence="6 8" id="KW-0460">Magnesium</keyword>
<comment type="similarity">
    <text evidence="7 8">Belongs to the PINc/VapC protein family.</text>
</comment>
<evidence type="ECO:0000256" key="1">
    <source>
        <dbReference type="ARBA" id="ARBA00001946"/>
    </source>
</evidence>
<feature type="domain" description="PIN" evidence="9">
    <location>
        <begin position="7"/>
        <end position="124"/>
    </location>
</feature>
<proteinExistence type="inferred from homology"/>
<dbReference type="Gene3D" id="3.40.50.1010">
    <property type="entry name" value="5'-nuclease"/>
    <property type="match status" value="1"/>
</dbReference>
<gene>
    <name evidence="8" type="primary">vapC</name>
    <name evidence="10" type="ORF">ACFOW8_14695</name>
</gene>
<dbReference type="InterPro" id="IPR002716">
    <property type="entry name" value="PIN_dom"/>
</dbReference>
<keyword evidence="2 8" id="KW-1277">Toxin-antitoxin system</keyword>
<dbReference type="RefSeq" id="WP_378551157.1">
    <property type="nucleotide sequence ID" value="NZ_JBHSBA010000006.1"/>
</dbReference>
<dbReference type="EC" id="3.1.-.-" evidence="8"/>
<evidence type="ECO:0000256" key="3">
    <source>
        <dbReference type="ARBA" id="ARBA00022722"/>
    </source>
</evidence>
<reference evidence="11" key="1">
    <citation type="journal article" date="2019" name="Int. J. Syst. Evol. Microbiol.">
        <title>The Global Catalogue of Microorganisms (GCM) 10K type strain sequencing project: providing services to taxonomists for standard genome sequencing and annotation.</title>
        <authorList>
            <consortium name="The Broad Institute Genomics Platform"/>
            <consortium name="The Broad Institute Genome Sequencing Center for Infectious Disease"/>
            <person name="Wu L."/>
            <person name="Ma J."/>
        </authorList>
    </citation>
    <scope>NUCLEOTIDE SEQUENCE [LARGE SCALE GENOMIC DNA]</scope>
    <source>
        <strain evidence="11">CGMCC 4.7204</strain>
    </source>
</reference>
<comment type="cofactor">
    <cofactor evidence="1 8">
        <name>Mg(2+)</name>
        <dbReference type="ChEBI" id="CHEBI:18420"/>
    </cofactor>
</comment>
<dbReference type="EMBL" id="JBHSBA010000006">
    <property type="protein sequence ID" value="MFC4126182.1"/>
    <property type="molecule type" value="Genomic_DNA"/>
</dbReference>
<keyword evidence="5 8" id="KW-0378">Hydrolase</keyword>
<evidence type="ECO:0000259" key="9">
    <source>
        <dbReference type="Pfam" id="PF01850"/>
    </source>
</evidence>
<protein>
    <recommendedName>
        <fullName evidence="8">Ribonuclease VapC</fullName>
        <shortName evidence="8">RNase VapC</shortName>
        <ecNumber evidence="8">3.1.-.-</ecNumber>
    </recommendedName>
    <alternativeName>
        <fullName evidence="8">Toxin VapC</fullName>
    </alternativeName>
</protein>
<sequence>MAIAARYLADTSALARMRHTKVAGHLAPLIDAGSVATCAAIDAEMLYSARSPVDYEQIRADRRLLFEYLPINDEHWHSAFAIQRELARSGRHRAVGIHDLLASVLAIEHRLVLIHYDADFESVASIVDLNHRWVAPRGTLEQS</sequence>
<comment type="caution">
    <text evidence="10">The sequence shown here is derived from an EMBL/GenBank/DDBJ whole genome shotgun (WGS) entry which is preliminary data.</text>
</comment>